<sequence length="289" mass="33605">MKFINNSLYITFTTLLLCFNEINTFVIRNIDPTLEEANNCVVEKECGENLSCIARCYNVPNPDYEAIRRTVECQRTCNAKYPDPSIELELLTQCYRTCIVDEYYVPYSERITPEEIEEERKKNEILYNNNNNNNENIATSSSNENENKTNIIKKFEESKPKISDETMNKINNNNNNNITSTTNTNTNTNANANNNTMNNTNDNTNNTDNNPNNTINYIEENSGKETRKYFSIVLTELFILFTILYKSNKQFIKQTIKQSMIINDDDDNDDDSIKYLINKIHFDTKLLNL</sequence>
<evidence type="ECO:0000256" key="2">
    <source>
        <dbReference type="SAM" id="SignalP"/>
    </source>
</evidence>
<feature type="compositionally biased region" description="Low complexity" evidence="1">
    <location>
        <begin position="128"/>
        <end position="146"/>
    </location>
</feature>
<evidence type="ECO:0008006" key="5">
    <source>
        <dbReference type="Google" id="ProtNLM"/>
    </source>
</evidence>
<keyword evidence="2" id="KW-0732">Signal</keyword>
<evidence type="ECO:0000313" key="3">
    <source>
        <dbReference type="EMBL" id="ORX65402.1"/>
    </source>
</evidence>
<dbReference type="EMBL" id="MCFG01000463">
    <property type="protein sequence ID" value="ORX65402.1"/>
    <property type="molecule type" value="Genomic_DNA"/>
</dbReference>
<dbReference type="OrthoDB" id="5597238at2759"/>
<gene>
    <name evidence="3" type="ORF">BCR32DRAFT_297731</name>
</gene>
<dbReference type="Proteomes" id="UP000193944">
    <property type="component" value="Unassembled WGS sequence"/>
</dbReference>
<feature type="region of interest" description="Disordered" evidence="1">
    <location>
        <begin position="127"/>
        <end position="146"/>
    </location>
</feature>
<reference evidence="3 4" key="2">
    <citation type="submission" date="2016-08" db="EMBL/GenBank/DDBJ databases">
        <title>Pervasive Adenine N6-methylation of Active Genes in Fungi.</title>
        <authorList>
            <consortium name="DOE Joint Genome Institute"/>
            <person name="Mondo S.J."/>
            <person name="Dannebaum R.O."/>
            <person name="Kuo R.C."/>
            <person name="Labutti K."/>
            <person name="Haridas S."/>
            <person name="Kuo A."/>
            <person name="Salamov A."/>
            <person name="Ahrendt S.R."/>
            <person name="Lipzen A."/>
            <person name="Sullivan W."/>
            <person name="Andreopoulos W.B."/>
            <person name="Clum A."/>
            <person name="Lindquist E."/>
            <person name="Daum C."/>
            <person name="Ramamoorthy G.K."/>
            <person name="Gryganskyi A."/>
            <person name="Culley D."/>
            <person name="Magnuson J.K."/>
            <person name="James T.Y."/>
            <person name="O'Malley M.A."/>
            <person name="Stajich J.E."/>
            <person name="Spatafora J.W."/>
            <person name="Visel A."/>
            <person name="Grigoriev I.V."/>
        </authorList>
    </citation>
    <scope>NUCLEOTIDE SEQUENCE [LARGE SCALE GENOMIC DNA]</scope>
    <source>
        <strain evidence="3 4">S4</strain>
    </source>
</reference>
<evidence type="ECO:0000256" key="1">
    <source>
        <dbReference type="SAM" id="MobiDB-lite"/>
    </source>
</evidence>
<reference evidence="3 4" key="1">
    <citation type="submission" date="2016-08" db="EMBL/GenBank/DDBJ databases">
        <title>A Parts List for Fungal Cellulosomes Revealed by Comparative Genomics.</title>
        <authorList>
            <consortium name="DOE Joint Genome Institute"/>
            <person name="Haitjema C.H."/>
            <person name="Gilmore S.P."/>
            <person name="Henske J.K."/>
            <person name="Solomon K.V."/>
            <person name="De Groot R."/>
            <person name="Kuo A."/>
            <person name="Mondo S.J."/>
            <person name="Salamov A.A."/>
            <person name="Labutti K."/>
            <person name="Zhao Z."/>
            <person name="Chiniquy J."/>
            <person name="Barry K."/>
            <person name="Brewer H.M."/>
            <person name="Purvine S.O."/>
            <person name="Wright A.T."/>
            <person name="Boxma B."/>
            <person name="Van Alen T."/>
            <person name="Hackstein J.H."/>
            <person name="Baker S.E."/>
            <person name="Grigoriev I.V."/>
            <person name="O'Malley M.A."/>
        </authorList>
    </citation>
    <scope>NUCLEOTIDE SEQUENCE [LARGE SCALE GENOMIC DNA]</scope>
    <source>
        <strain evidence="3 4">S4</strain>
    </source>
</reference>
<feature type="chain" id="PRO_5012327376" description="Extracellular membrane protein CFEM domain-containing protein" evidence="2">
    <location>
        <begin position="25"/>
        <end position="289"/>
    </location>
</feature>
<name>A0A1Y1VVS8_9FUNG</name>
<comment type="caution">
    <text evidence="3">The sequence shown here is derived from an EMBL/GenBank/DDBJ whole genome shotgun (WGS) entry which is preliminary data.</text>
</comment>
<protein>
    <recommendedName>
        <fullName evidence="5">Extracellular membrane protein CFEM domain-containing protein</fullName>
    </recommendedName>
</protein>
<dbReference type="AlphaFoldDB" id="A0A1Y1VVS8"/>
<feature type="signal peptide" evidence="2">
    <location>
        <begin position="1"/>
        <end position="24"/>
    </location>
</feature>
<organism evidence="3 4">
    <name type="scientific">Anaeromyces robustus</name>
    <dbReference type="NCBI Taxonomy" id="1754192"/>
    <lineage>
        <taxon>Eukaryota</taxon>
        <taxon>Fungi</taxon>
        <taxon>Fungi incertae sedis</taxon>
        <taxon>Chytridiomycota</taxon>
        <taxon>Chytridiomycota incertae sedis</taxon>
        <taxon>Neocallimastigomycetes</taxon>
        <taxon>Neocallimastigales</taxon>
        <taxon>Neocallimastigaceae</taxon>
        <taxon>Anaeromyces</taxon>
    </lineage>
</organism>
<keyword evidence="4" id="KW-1185">Reference proteome</keyword>
<proteinExistence type="predicted"/>
<accession>A0A1Y1VVS8</accession>
<evidence type="ECO:0000313" key="4">
    <source>
        <dbReference type="Proteomes" id="UP000193944"/>
    </source>
</evidence>